<dbReference type="PANTHER" id="PTHR33371:SF4">
    <property type="entry name" value="INTERMEMBRANE PHOSPHOLIPID TRANSPORT SYSTEM BINDING PROTEIN MLAD"/>
    <property type="match status" value="1"/>
</dbReference>
<dbReference type="InterPro" id="IPR003399">
    <property type="entry name" value="Mce/MlaD"/>
</dbReference>
<name>A0A841ESK7_9BACT</name>
<keyword evidence="1" id="KW-0812">Transmembrane</keyword>
<dbReference type="AlphaFoldDB" id="A0A841ESK7"/>
<dbReference type="EMBL" id="JACHKT010000023">
    <property type="protein sequence ID" value="MBB6004389.1"/>
    <property type="molecule type" value="Genomic_DNA"/>
</dbReference>
<evidence type="ECO:0000313" key="3">
    <source>
        <dbReference type="EMBL" id="MBB6004389.1"/>
    </source>
</evidence>
<dbReference type="PANTHER" id="PTHR33371">
    <property type="entry name" value="INTERMEMBRANE PHOSPHOLIPID TRANSPORT SYSTEM BINDING PROTEIN MLAD-RELATED"/>
    <property type="match status" value="1"/>
</dbReference>
<evidence type="ECO:0000259" key="2">
    <source>
        <dbReference type="Pfam" id="PF02470"/>
    </source>
</evidence>
<feature type="transmembrane region" description="Helical" evidence="1">
    <location>
        <begin position="12"/>
        <end position="31"/>
    </location>
</feature>
<dbReference type="Proteomes" id="UP000524404">
    <property type="component" value="Unassembled WGS sequence"/>
</dbReference>
<dbReference type="InterPro" id="IPR052336">
    <property type="entry name" value="MlaD_Phospholipid_Transporter"/>
</dbReference>
<feature type="domain" description="Mce/MlaD" evidence="2">
    <location>
        <begin position="42"/>
        <end position="114"/>
    </location>
</feature>
<organism evidence="3 4">
    <name type="scientific">Arcicella rosea</name>
    <dbReference type="NCBI Taxonomy" id="502909"/>
    <lineage>
        <taxon>Bacteria</taxon>
        <taxon>Pseudomonadati</taxon>
        <taxon>Bacteroidota</taxon>
        <taxon>Cytophagia</taxon>
        <taxon>Cytophagales</taxon>
        <taxon>Flectobacillaceae</taxon>
        <taxon>Arcicella</taxon>
    </lineage>
</organism>
<keyword evidence="4" id="KW-1185">Reference proteome</keyword>
<gene>
    <name evidence="3" type="ORF">HNP25_003052</name>
</gene>
<protein>
    <submittedName>
        <fullName evidence="3">Phospholipid/cholesterol/gamma-HCH transport system substrate-binding protein</fullName>
    </submittedName>
</protein>
<accession>A0A841ESK7</accession>
<evidence type="ECO:0000256" key="1">
    <source>
        <dbReference type="SAM" id="Phobius"/>
    </source>
</evidence>
<comment type="caution">
    <text evidence="3">The sequence shown here is derived from an EMBL/GenBank/DDBJ whole genome shotgun (WGS) entry which is preliminary data.</text>
</comment>
<dbReference type="Pfam" id="PF02470">
    <property type="entry name" value="MlaD"/>
    <property type="match status" value="1"/>
</dbReference>
<keyword evidence="1" id="KW-1133">Transmembrane helix</keyword>
<evidence type="ECO:0000313" key="4">
    <source>
        <dbReference type="Proteomes" id="UP000524404"/>
    </source>
</evidence>
<dbReference type="RefSeq" id="WP_184135354.1">
    <property type="nucleotide sequence ID" value="NZ_JACHKT010000023.1"/>
</dbReference>
<proteinExistence type="predicted"/>
<reference evidence="3 4" key="1">
    <citation type="submission" date="2020-08" db="EMBL/GenBank/DDBJ databases">
        <title>Functional genomics of gut bacteria from endangered species of beetles.</title>
        <authorList>
            <person name="Carlos-Shanley C."/>
        </authorList>
    </citation>
    <scope>NUCLEOTIDE SEQUENCE [LARGE SCALE GENOMIC DNA]</scope>
    <source>
        <strain evidence="3 4">S00070</strain>
    </source>
</reference>
<keyword evidence="1" id="KW-0472">Membrane</keyword>
<sequence>MKILKNNRPVVVGIFILLGIVILLLTLFTIGGQKETFVKSFTLNAIFNDVGGLSVGANIWFSGVKVGTVKKIGFHGNSQVQVTMNVEKDAEAHIRKDAKAKIGSDGLIGNKIIIIYGGSITLPQVEKNDFLKVEDAQSTDDMLATLQVNNKNLVAITSDFKSISHKINSGEGSLGALLNDPSFAIKLNKTVENLQTTATNLKTVSENSKSTMANFQEFSGKINRPGNSINDFASDTIVYNRIVGTVSQLQNAATSVSRFTANLKMVSEKLNRKNNAVGVLLNDSASATSIKMTIKNLETSSKKLDEDLEAIQHNFLLRGFFKKKEKNKEE</sequence>